<dbReference type="InterPro" id="IPR017921">
    <property type="entry name" value="Znf_CTCHY"/>
</dbReference>
<keyword evidence="10" id="KW-1185">Reference proteome</keyword>
<dbReference type="GO" id="GO:0006511">
    <property type="term" value="P:ubiquitin-dependent protein catabolic process"/>
    <property type="evidence" value="ECO:0000318"/>
    <property type="project" value="GO_Central"/>
</dbReference>
<dbReference type="Pfam" id="PF01814">
    <property type="entry name" value="Hemerythrin"/>
    <property type="match status" value="1"/>
</dbReference>
<dbReference type="FunFam" id="3.30.40.10:FF:000208">
    <property type="entry name" value="Zinc finger protein-related isoform 1"/>
    <property type="match status" value="1"/>
</dbReference>
<dbReference type="Pfam" id="PF14599">
    <property type="entry name" value="zinc_ribbon_6"/>
    <property type="match status" value="1"/>
</dbReference>
<dbReference type="InterPro" id="IPR008913">
    <property type="entry name" value="Znf_CHY"/>
</dbReference>
<dbReference type="GO" id="GO:0016567">
    <property type="term" value="P:protein ubiquitination"/>
    <property type="evidence" value="ECO:0000318"/>
    <property type="project" value="GO_Central"/>
</dbReference>
<dbReference type="GO" id="GO:0008270">
    <property type="term" value="F:zinc ion binding"/>
    <property type="evidence" value="ECO:0007669"/>
    <property type="project" value="UniProtKB-KW"/>
</dbReference>
<evidence type="ECO:0000313" key="10">
    <source>
        <dbReference type="Proteomes" id="UP000036987"/>
    </source>
</evidence>
<dbReference type="Gene3D" id="3.30.40.10">
    <property type="entry name" value="Zinc/RING finger domain, C3HC4 (zinc finger)"/>
    <property type="match status" value="1"/>
</dbReference>
<evidence type="ECO:0000256" key="3">
    <source>
        <dbReference type="ARBA" id="ARBA00022833"/>
    </source>
</evidence>
<protein>
    <recommendedName>
        <fullName evidence="11">Zinc finger protein</fullName>
    </recommendedName>
</protein>
<keyword evidence="2 4" id="KW-0863">Zinc-finger</keyword>
<dbReference type="STRING" id="29655.A0A0K9PWX2"/>
<dbReference type="PROSITE" id="PS51270">
    <property type="entry name" value="ZF_CTCHY"/>
    <property type="match status" value="1"/>
</dbReference>
<dbReference type="PANTHER" id="PTHR21319:SF0">
    <property type="entry name" value="AND RING FINGER DOMAIN PROTEIN, PUTATIVE (AFU_ORTHOLOGUE AFUA_1G08900)-RELATED"/>
    <property type="match status" value="1"/>
</dbReference>
<dbReference type="InterPro" id="IPR013083">
    <property type="entry name" value="Znf_RING/FYVE/PHD"/>
</dbReference>
<evidence type="ECO:0000259" key="8">
    <source>
        <dbReference type="PROSITE" id="PS51270"/>
    </source>
</evidence>
<evidence type="ECO:0000259" key="6">
    <source>
        <dbReference type="PROSITE" id="PS50089"/>
    </source>
</evidence>
<dbReference type="SMART" id="SM00184">
    <property type="entry name" value="RING"/>
    <property type="match status" value="1"/>
</dbReference>
<evidence type="ECO:0000313" key="9">
    <source>
        <dbReference type="EMBL" id="KMZ72695.1"/>
    </source>
</evidence>
<dbReference type="PROSITE" id="PS51266">
    <property type="entry name" value="ZF_CHY"/>
    <property type="match status" value="1"/>
</dbReference>
<dbReference type="PROSITE" id="PS50089">
    <property type="entry name" value="ZF_RING_2"/>
    <property type="match status" value="1"/>
</dbReference>
<reference evidence="10" key="1">
    <citation type="journal article" date="2016" name="Nature">
        <title>The genome of the seagrass Zostera marina reveals angiosperm adaptation to the sea.</title>
        <authorList>
            <person name="Olsen J.L."/>
            <person name="Rouze P."/>
            <person name="Verhelst B."/>
            <person name="Lin Y.-C."/>
            <person name="Bayer T."/>
            <person name="Collen J."/>
            <person name="Dattolo E."/>
            <person name="De Paoli E."/>
            <person name="Dittami S."/>
            <person name="Maumus F."/>
            <person name="Michel G."/>
            <person name="Kersting A."/>
            <person name="Lauritano C."/>
            <person name="Lohaus R."/>
            <person name="Toepel M."/>
            <person name="Tonon T."/>
            <person name="Vanneste K."/>
            <person name="Amirebrahimi M."/>
            <person name="Brakel J."/>
            <person name="Bostroem C."/>
            <person name="Chovatia M."/>
            <person name="Grimwood J."/>
            <person name="Jenkins J.W."/>
            <person name="Jueterbock A."/>
            <person name="Mraz A."/>
            <person name="Stam W.T."/>
            <person name="Tice H."/>
            <person name="Bornberg-Bauer E."/>
            <person name="Green P.J."/>
            <person name="Pearson G.A."/>
            <person name="Procaccini G."/>
            <person name="Duarte C.M."/>
            <person name="Schmutz J."/>
            <person name="Reusch T.B.H."/>
            <person name="Van de Peer Y."/>
        </authorList>
    </citation>
    <scope>NUCLEOTIDE SEQUENCE [LARGE SCALE GENOMIC DNA]</scope>
    <source>
        <strain evidence="10">cv. Finnish</strain>
    </source>
</reference>
<dbReference type="Proteomes" id="UP000036987">
    <property type="component" value="Unassembled WGS sequence"/>
</dbReference>
<dbReference type="PANTHER" id="PTHR21319">
    <property type="entry name" value="RING FINGER AND CHY ZINC FINGER DOMAIN-CONTAINING PROTEIN 1"/>
    <property type="match status" value="1"/>
</dbReference>
<dbReference type="GO" id="GO:0006879">
    <property type="term" value="P:intracellular iron ion homeostasis"/>
    <property type="evidence" value="ECO:0007669"/>
    <property type="project" value="UniProtKB-ARBA"/>
</dbReference>
<dbReference type="SUPFAM" id="SSF57850">
    <property type="entry name" value="RING/U-box"/>
    <property type="match status" value="1"/>
</dbReference>
<dbReference type="SUPFAM" id="SSF161245">
    <property type="entry name" value="Zinc hairpin stack"/>
    <property type="match status" value="1"/>
</dbReference>
<dbReference type="OrthoDB" id="411372at2759"/>
<keyword evidence="1" id="KW-0479">Metal-binding</keyword>
<dbReference type="SUPFAM" id="SSF161219">
    <property type="entry name" value="CHY zinc finger-like"/>
    <property type="match status" value="1"/>
</dbReference>
<dbReference type="InterPro" id="IPR001841">
    <property type="entry name" value="Znf_RING"/>
</dbReference>
<evidence type="ECO:0008006" key="11">
    <source>
        <dbReference type="Google" id="ProtNLM"/>
    </source>
</evidence>
<dbReference type="InterPro" id="IPR039512">
    <property type="entry name" value="RCHY1_zinc-ribbon"/>
</dbReference>
<feature type="domain" description="CTCHY-type" evidence="8">
    <location>
        <begin position="1020"/>
        <end position="1084"/>
    </location>
</feature>
<evidence type="ECO:0000256" key="1">
    <source>
        <dbReference type="ARBA" id="ARBA00022723"/>
    </source>
</evidence>
<evidence type="ECO:0000256" key="5">
    <source>
        <dbReference type="SAM" id="MobiDB-lite"/>
    </source>
</evidence>
<dbReference type="Gene3D" id="2.20.28.10">
    <property type="match status" value="1"/>
</dbReference>
<feature type="domain" description="CHY-type" evidence="7">
    <location>
        <begin position="948"/>
        <end position="1017"/>
    </location>
</feature>
<dbReference type="GO" id="GO:0061630">
    <property type="term" value="F:ubiquitin protein ligase activity"/>
    <property type="evidence" value="ECO:0000318"/>
    <property type="project" value="GO_Central"/>
</dbReference>
<dbReference type="CDD" id="cd16464">
    <property type="entry name" value="RING-H2_Pirh2-like"/>
    <property type="match status" value="1"/>
</dbReference>
<dbReference type="Pfam" id="PF05495">
    <property type="entry name" value="zf-CHY"/>
    <property type="match status" value="1"/>
</dbReference>
<evidence type="ECO:0000256" key="4">
    <source>
        <dbReference type="PROSITE-ProRule" id="PRU00601"/>
    </source>
</evidence>
<feature type="domain" description="RING-type" evidence="6">
    <location>
        <begin position="1085"/>
        <end position="1127"/>
    </location>
</feature>
<organism evidence="9 10">
    <name type="scientific">Zostera marina</name>
    <name type="common">Eelgrass</name>
    <dbReference type="NCBI Taxonomy" id="29655"/>
    <lineage>
        <taxon>Eukaryota</taxon>
        <taxon>Viridiplantae</taxon>
        <taxon>Streptophyta</taxon>
        <taxon>Embryophyta</taxon>
        <taxon>Tracheophyta</taxon>
        <taxon>Spermatophyta</taxon>
        <taxon>Magnoliopsida</taxon>
        <taxon>Liliopsida</taxon>
        <taxon>Zosteraceae</taxon>
        <taxon>Zostera</taxon>
    </lineage>
</organism>
<dbReference type="EMBL" id="LFYR01000620">
    <property type="protein sequence ID" value="KMZ72695.1"/>
    <property type="molecule type" value="Genomic_DNA"/>
</dbReference>
<dbReference type="InterPro" id="IPR012312">
    <property type="entry name" value="Hemerythrin-like"/>
</dbReference>
<dbReference type="Gene3D" id="1.20.120.520">
    <property type="entry name" value="nmb1532 protein domain like"/>
    <property type="match status" value="3"/>
</dbReference>
<proteinExistence type="predicted"/>
<dbReference type="OMA" id="CITPSCS"/>
<name>A0A0K9PWX2_ZOSMR</name>
<feature type="region of interest" description="Disordered" evidence="5">
    <location>
        <begin position="1"/>
        <end position="20"/>
    </location>
</feature>
<dbReference type="GO" id="GO:0005634">
    <property type="term" value="C:nucleus"/>
    <property type="evidence" value="ECO:0000318"/>
    <property type="project" value="GO_Central"/>
</dbReference>
<accession>A0A0K9PWX2</accession>
<dbReference type="CDD" id="cd12108">
    <property type="entry name" value="Hr-like"/>
    <property type="match status" value="3"/>
</dbReference>
<dbReference type="Pfam" id="PF13639">
    <property type="entry name" value="zf-RING_2"/>
    <property type="match status" value="1"/>
</dbReference>
<keyword evidence="3" id="KW-0862">Zinc</keyword>
<evidence type="ECO:0000256" key="2">
    <source>
        <dbReference type="ARBA" id="ARBA00022771"/>
    </source>
</evidence>
<evidence type="ECO:0000259" key="7">
    <source>
        <dbReference type="PROSITE" id="PS51266"/>
    </source>
</evidence>
<comment type="caution">
    <text evidence="9">The sequence shown here is derived from an EMBL/GenBank/DDBJ whole genome shotgun (WGS) entry which is preliminary data.</text>
</comment>
<sequence>MDSLDSSSSSSSRQTSDRNTSSLDNPILIFLLFQKVILSEIKSIHNAAIEFAIEIQGDLQPLRDRFRFIFSIYKHHCDAEEEVIFPALDSRVKNIVRAYSLEHKGESDLFNQLYEMLDSEKQMDESFHRELASVISALQTSISQHMSKEEQQVFPLIIKRFSFDEQASLLWQFLCSMPLNTMAEFLSWIASSISLDEKHDMLKCLYIIVPQEKLLQKVVFNWIEGKSSTKCQSSKGVLKSKFHRDLDHVNIEKQTGKLFSSRNRKRKHVFSESNYVNLVNMHPINEIFHWHNAIKKEFCNITEEMGKLHHSRCFDLSAFSARLKFIADVYIFHSIAEDEVIFPQVDGNVSFILKHAKEEEFSELRSFIKSMKNAASYLTTAESYSEFCLHTDLAMLTIQKHFHDEEATVLPLARLKFSTEKQLEVLFESMCVMPLKLLERVLPWLAASLSLDEARSFLQNIQLAASVFDPSLVTLLSDWARKGCLSDCKPSCFKIPSSWEVCKTLVANKRKVDYKCSQLYCSCSCNTNEKSSNMVENNMGESAQLFNCNLNEKDSISKYLDTSNFYTHFSNNLETTWKFSRSFSCIFSAPFSSNISVGEMDNIESSMISQNPIDSIFQFHVAIRRDLEYLDVKSMQLLGCDDAFMWHFSGKFHFLRGLYKAHSNSQDLIVFPALESKEALHNISHSYSIDHRQEEKLFKDISEVITKLSHLHDTKRNHINQCNKETLCQFNHTNFGIDWIRKNNELATKLQGMCKSIRVSVGQHIFREEHELLPLFCKHFSMEEQDKIVGRIIGSTGAEVLQSMLPWVVSALTEDEQNKMMDTWRQATKNTMFDEWLSEWWNEKPVSRLEDSSEKGITARGTNDEENIDLGMQIFKPGWKDIFRMNQNELESEIRKVSRDEALDPRRKAYLIQNLMTSRWIASQQKSPQEKTRNKSSKYGCSRSFHDTDGQIYGCEHYKRNCKLVAVCCDKLFTCRFCHDKVSDHSMDRKKTIEMMCMRCLKIQAIGPICKTSSCDGFSMAKYFCSVCRFFDDERTVYHCPFCNLCRLGRGLGIDFFHCMTCNCCMGMKMINNHKCRVKSLETNCPICCEFLFTSNESVKAFDCGHFMHSSCFQAYTSSHYTCPICSKSLGDMTVYFGMLNTLLASEVLPEEYINRHQDILCNDCGKKGRSRFHWLYHKCSYCDSYNTRVIKVT</sequence>
<dbReference type="AlphaFoldDB" id="A0A0K9PWX2"/>
<dbReference type="InterPro" id="IPR037274">
    <property type="entry name" value="Znf_CHY_sf"/>
</dbReference>
<gene>
    <name evidence="9" type="ORF">ZOSMA_15G00330</name>
</gene>
<dbReference type="InterPro" id="IPR037275">
    <property type="entry name" value="Znf_CTCHY_sf"/>
</dbReference>